<dbReference type="Pfam" id="PF19448">
    <property type="entry name" value="DUF5986"/>
    <property type="match status" value="1"/>
</dbReference>
<dbReference type="KEGG" id="gmc:GY4MC1_0610"/>
<protein>
    <submittedName>
        <fullName evidence="2">Uncharacterized protein</fullName>
    </submittedName>
</protein>
<sequence length="244" mass="28120">MNITYNIDYPPEFIQGLVFAINEALESHKEYSEQVKDDPTTNHLGHKRGDEVHKAIVKFVEHNPQFSCTYKVVPSGRSPHKHVQLLDHERKNLIIVKKVDSVENLPKKLFNTVDEDGVSKYIREYAAVNKKYDKQLAMSIEDNQLVFGEKFNEESDPGINYQTLAIVTYELDSQGDLKNIAIGVPNHTMDSWIEQKLWSEFIPVSHQFVDYEVGAEDEETPDLGITLKKQEEKENEKQEEEENG</sequence>
<name>A0A7U4DJX7_GEOS0</name>
<dbReference type="InterPro" id="IPR046028">
    <property type="entry name" value="DUF5986"/>
</dbReference>
<organism evidence="2">
    <name type="scientific">Geobacillus sp. (strain Y4.1MC1)</name>
    <dbReference type="NCBI Taxonomy" id="581103"/>
    <lineage>
        <taxon>Bacteria</taxon>
        <taxon>Bacillati</taxon>
        <taxon>Bacillota</taxon>
        <taxon>Bacilli</taxon>
        <taxon>Bacillales</taxon>
        <taxon>Anoxybacillaceae</taxon>
        <taxon>Geobacillus</taxon>
    </lineage>
</organism>
<proteinExistence type="predicted"/>
<accession>A0A7U4DJX7</accession>
<feature type="region of interest" description="Disordered" evidence="1">
    <location>
        <begin position="215"/>
        <end position="244"/>
    </location>
</feature>
<dbReference type="AlphaFoldDB" id="A0A7U4DJX7"/>
<reference evidence="2" key="1">
    <citation type="submission" date="2010-10" db="EMBL/GenBank/DDBJ databases">
        <title>Complete sequence of chromosome of Geobacillus sp. Y4.1MC1.</title>
        <authorList>
            <consortium name="US DOE Joint Genome Institute"/>
            <person name="Lucas S."/>
            <person name="Copeland A."/>
            <person name="Lapidus A."/>
            <person name="Cheng J.-F."/>
            <person name="Bruce D."/>
            <person name="Goodwin L."/>
            <person name="Pitluck S."/>
            <person name="Chertkov O."/>
            <person name="Zhang X."/>
            <person name="Detter J.C."/>
            <person name="Han C."/>
            <person name="Tapia R."/>
            <person name="Land M."/>
            <person name="Hauser L."/>
            <person name="Jeffries C."/>
            <person name="Kyrpides N."/>
            <person name="Ivanova N."/>
            <person name="Ovchinnikova G."/>
            <person name="Brumm P."/>
            <person name="Mead D."/>
            <person name="Woyke T."/>
        </authorList>
    </citation>
    <scope>NUCLEOTIDE SEQUENCE [LARGE SCALE GENOMIC DNA]</scope>
    <source>
        <strain evidence="2">Y4.1MC1</strain>
    </source>
</reference>
<evidence type="ECO:0000256" key="1">
    <source>
        <dbReference type="SAM" id="MobiDB-lite"/>
    </source>
</evidence>
<gene>
    <name evidence="2" type="ORF">GY4MC1_0610</name>
</gene>
<dbReference type="EMBL" id="CP002293">
    <property type="protein sequence ID" value="ADP73438.1"/>
    <property type="molecule type" value="Genomic_DNA"/>
</dbReference>
<evidence type="ECO:0000313" key="2">
    <source>
        <dbReference type="EMBL" id="ADP73438.1"/>
    </source>
</evidence>